<reference evidence="2 3" key="1">
    <citation type="journal article" date="2017" name="Int. J. Syst. Evol. Microbiol.">
        <title>Mycobacterium talmoniae sp. nov., a slowly growing mycobacterium isolated from human respiratory samples.</title>
        <authorList>
            <person name="Davidson R.M."/>
            <person name="DeGroote M.A."/>
            <person name="Marola J.L."/>
            <person name="Buss S."/>
            <person name="Jones V."/>
            <person name="McNeil M.R."/>
            <person name="Freifeld A.G."/>
            <person name="Elaine Epperson L."/>
            <person name="Hasan N.A."/>
            <person name="Jackson M."/>
            <person name="Iwen P.C."/>
            <person name="Salfinger M."/>
            <person name="Strong M."/>
        </authorList>
    </citation>
    <scope>NUCLEOTIDE SEQUENCE [LARGE SCALE GENOMIC DNA]</scope>
    <source>
        <strain evidence="2 3">ATCC BAA-2683</strain>
    </source>
</reference>
<dbReference type="Proteomes" id="UP000238296">
    <property type="component" value="Unassembled WGS sequence"/>
</dbReference>
<protein>
    <submittedName>
        <fullName evidence="2">Uncharacterized protein</fullName>
    </submittedName>
</protein>
<dbReference type="EMBL" id="PPEA01000854">
    <property type="protein sequence ID" value="PQM44310.1"/>
    <property type="molecule type" value="Genomic_DNA"/>
</dbReference>
<sequence>MIQPRHRVGSVGDQLDEPASFQACQRPVIAESAQDLPIQQLPDGQHLDRLQFLRGKGAQPKLEQVVEFAVGVQRSAKLPAVLGVDQDPALPTGAQQSPQQQQIARGAVVEFGDQAGLDGVAEHGAGKFPGLLSGERLDAQVEQQPLFQQRRHRVGHRLGRPDRHDQSGAAAGSEPVHQHGRQRVQQLGVVNHQNQVGFLSQGVVRGRQHHGGFMGHLDVHRARERPQRHRAPGFGAQHKPHRPPAGLEGVGKGASQRRFADPAVADQRHAATVVAVVQGGQRLMEYVVARDDGPAGPRVGGICLHPTPKSAGRRVSVAVYARVQGKCAKCAAARVADYLSFGRLLREVVP</sequence>
<feature type="region of interest" description="Disordered" evidence="1">
    <location>
        <begin position="230"/>
        <end position="252"/>
    </location>
</feature>
<comment type="caution">
    <text evidence="2">The sequence shown here is derived from an EMBL/GenBank/DDBJ whole genome shotgun (WGS) entry which is preliminary data.</text>
</comment>
<evidence type="ECO:0000313" key="2">
    <source>
        <dbReference type="EMBL" id="PQM44310.1"/>
    </source>
</evidence>
<gene>
    <name evidence="2" type="ORF">C1Y40_05530</name>
</gene>
<feature type="region of interest" description="Disordered" evidence="1">
    <location>
        <begin position="152"/>
        <end position="181"/>
    </location>
</feature>
<accession>A0A2S8BCC2</accession>
<dbReference type="AlphaFoldDB" id="A0A2S8BCC2"/>
<evidence type="ECO:0000313" key="3">
    <source>
        <dbReference type="Proteomes" id="UP000238296"/>
    </source>
</evidence>
<evidence type="ECO:0000256" key="1">
    <source>
        <dbReference type="SAM" id="MobiDB-lite"/>
    </source>
</evidence>
<organism evidence="2 3">
    <name type="scientific">Mycobacterium talmoniae</name>
    <dbReference type="NCBI Taxonomy" id="1858794"/>
    <lineage>
        <taxon>Bacteria</taxon>
        <taxon>Bacillati</taxon>
        <taxon>Actinomycetota</taxon>
        <taxon>Actinomycetes</taxon>
        <taxon>Mycobacteriales</taxon>
        <taxon>Mycobacteriaceae</taxon>
        <taxon>Mycobacterium</taxon>
    </lineage>
</organism>
<name>A0A2S8BCC2_9MYCO</name>
<proteinExistence type="predicted"/>